<dbReference type="EMBL" id="JACIDO010000005">
    <property type="protein sequence ID" value="MBB3936765.1"/>
    <property type="molecule type" value="Genomic_DNA"/>
</dbReference>
<name>A0A7W6FVF4_9HYPH</name>
<dbReference type="RefSeq" id="WP_090961942.1">
    <property type="nucleotide sequence ID" value="NZ_FOOA01000005.1"/>
</dbReference>
<comment type="caution">
    <text evidence="1">The sequence shown here is derived from an EMBL/GenBank/DDBJ whole genome shotgun (WGS) entry which is preliminary data.</text>
</comment>
<dbReference type="Proteomes" id="UP000531216">
    <property type="component" value="Unassembled WGS sequence"/>
</dbReference>
<proteinExistence type="predicted"/>
<gene>
    <name evidence="1" type="ORF">GGR05_002919</name>
</gene>
<dbReference type="AlphaFoldDB" id="A0A7W6FVF4"/>
<organism evidence="1 2">
    <name type="scientific">Aureimonas phyllosphaerae</name>
    <dbReference type="NCBI Taxonomy" id="1166078"/>
    <lineage>
        <taxon>Bacteria</taxon>
        <taxon>Pseudomonadati</taxon>
        <taxon>Pseudomonadota</taxon>
        <taxon>Alphaproteobacteria</taxon>
        <taxon>Hyphomicrobiales</taxon>
        <taxon>Aurantimonadaceae</taxon>
        <taxon>Aureimonas</taxon>
    </lineage>
</organism>
<dbReference type="OrthoDB" id="2656750at2"/>
<evidence type="ECO:0000313" key="2">
    <source>
        <dbReference type="Proteomes" id="UP000531216"/>
    </source>
</evidence>
<evidence type="ECO:0000313" key="1">
    <source>
        <dbReference type="EMBL" id="MBB3936765.1"/>
    </source>
</evidence>
<keyword evidence="2" id="KW-1185">Reference proteome</keyword>
<accession>A0A7W6FVF4</accession>
<reference evidence="1 2" key="1">
    <citation type="submission" date="2020-08" db="EMBL/GenBank/DDBJ databases">
        <title>Genomic Encyclopedia of Type Strains, Phase IV (KMG-IV): sequencing the most valuable type-strain genomes for metagenomic binning, comparative biology and taxonomic classification.</title>
        <authorList>
            <person name="Goeker M."/>
        </authorList>
    </citation>
    <scope>NUCLEOTIDE SEQUENCE [LARGE SCALE GENOMIC DNA]</scope>
    <source>
        <strain evidence="1 2">DSM 25024</strain>
    </source>
</reference>
<protein>
    <submittedName>
        <fullName evidence="1">Uncharacterized protein</fullName>
    </submittedName>
</protein>
<sequence length="94" mass="10577">MRTYAIAADMPGETEEAASRRTFLADRIRTFFPTCCQPFGALWIVKSDRELGEIRDNLAPYLTEGDKLVVLLTDDACAWRGLAPDAALWLQEQL</sequence>